<feature type="region of interest" description="Disordered" evidence="1">
    <location>
        <begin position="82"/>
        <end position="129"/>
    </location>
</feature>
<protein>
    <submittedName>
        <fullName evidence="3">Uncharacterized protein</fullName>
    </submittedName>
</protein>
<dbReference type="AlphaFoldDB" id="A0A0P4R3C5"/>
<keyword evidence="4" id="KW-1185">Reference proteome</keyword>
<accession>A0A0P4R3C5</accession>
<organism evidence="3 4">
    <name type="scientific">Streptomyces lydicamycinicus</name>
    <dbReference type="NCBI Taxonomy" id="1546107"/>
    <lineage>
        <taxon>Bacteria</taxon>
        <taxon>Bacillati</taxon>
        <taxon>Actinomycetota</taxon>
        <taxon>Actinomycetes</taxon>
        <taxon>Kitasatosporales</taxon>
        <taxon>Streptomycetaceae</taxon>
        <taxon>Streptomyces</taxon>
    </lineage>
</organism>
<keyword evidence="2" id="KW-0472">Membrane</keyword>
<reference evidence="3 4" key="2">
    <citation type="journal article" date="2015" name="Stand. Genomic Sci.">
        <title>Draft genome sequence of marine-derived Streptomyces sp. TP-A0598, a producer of anti-MRSA antibiotic lydicamycins.</title>
        <authorList>
            <person name="Komaki H."/>
            <person name="Ichikawa N."/>
            <person name="Hosoyama A."/>
            <person name="Fujita N."/>
            <person name="Igarashi Y."/>
        </authorList>
    </citation>
    <scope>NUCLEOTIDE SEQUENCE [LARGE SCALE GENOMIC DNA]</scope>
    <source>
        <strain evidence="3 4">NBRC 110027</strain>
    </source>
</reference>
<proteinExistence type="predicted"/>
<evidence type="ECO:0000256" key="2">
    <source>
        <dbReference type="SAM" id="Phobius"/>
    </source>
</evidence>
<comment type="caution">
    <text evidence="3">The sequence shown here is derived from an EMBL/GenBank/DDBJ whole genome shotgun (WGS) entry which is preliminary data.</text>
</comment>
<evidence type="ECO:0000313" key="3">
    <source>
        <dbReference type="EMBL" id="GAO07377.1"/>
    </source>
</evidence>
<keyword evidence="2" id="KW-1133">Transmembrane helix</keyword>
<evidence type="ECO:0000313" key="4">
    <source>
        <dbReference type="Proteomes" id="UP000048965"/>
    </source>
</evidence>
<dbReference type="Proteomes" id="UP000048965">
    <property type="component" value="Unassembled WGS sequence"/>
</dbReference>
<dbReference type="EMBL" id="BBNO01000002">
    <property type="protein sequence ID" value="GAO07377.1"/>
    <property type="molecule type" value="Genomic_DNA"/>
</dbReference>
<keyword evidence="2" id="KW-0812">Transmembrane</keyword>
<evidence type="ECO:0000256" key="1">
    <source>
        <dbReference type="SAM" id="MobiDB-lite"/>
    </source>
</evidence>
<sequence>MPGRGPFAGGCRAITTYKGICPAGAGYREDTKGLGDHNTGRVAAAARPSEVSTMQTLWTVVVLLALVALGALFIARVNAQGAGRMQTHRYADWKQSVRQRRRKRPHDEAGSEAPAAGPPPPSGKAGNDL</sequence>
<gene>
    <name evidence="3" type="ORF">TPA0598_02_06160</name>
</gene>
<feature type="transmembrane region" description="Helical" evidence="2">
    <location>
        <begin position="57"/>
        <end position="79"/>
    </location>
</feature>
<reference evidence="4" key="1">
    <citation type="submission" date="2014-09" db="EMBL/GenBank/DDBJ databases">
        <title>Whole genome shotgun sequence of Streptomyces sp. NBRC 110027.</title>
        <authorList>
            <person name="Komaki H."/>
            <person name="Ichikawa N."/>
            <person name="Katano-Makiyama Y."/>
            <person name="Hosoyama A."/>
            <person name="Hashimoto M."/>
            <person name="Uohara A."/>
            <person name="Kitahashi Y."/>
            <person name="Ohji S."/>
            <person name="Kimura A."/>
            <person name="Yamazoe A."/>
            <person name="Igarashi Y."/>
            <person name="Fujita N."/>
        </authorList>
    </citation>
    <scope>NUCLEOTIDE SEQUENCE [LARGE SCALE GENOMIC DNA]</scope>
    <source>
        <strain evidence="4">NBRC 110027</strain>
    </source>
</reference>
<name>A0A0P4R3C5_9ACTN</name>